<accession>A0A658QTR0</accession>
<evidence type="ECO:0000256" key="1">
    <source>
        <dbReference type="ARBA" id="ARBA00010986"/>
    </source>
</evidence>
<keyword evidence="5" id="KW-1185">Reference proteome</keyword>
<gene>
    <name evidence="4" type="ORF">AWB72_01323</name>
</gene>
<dbReference type="CDD" id="cd11613">
    <property type="entry name" value="SAF_AH_GD"/>
    <property type="match status" value="1"/>
</dbReference>
<dbReference type="PANTHER" id="PTHR30536">
    <property type="entry name" value="ALTRONATE/GALACTARATE DEHYDRATASE"/>
    <property type="match status" value="1"/>
</dbReference>
<dbReference type="AlphaFoldDB" id="A0A658QTR0"/>
<dbReference type="InterPro" id="IPR044144">
    <property type="entry name" value="SAF_UxaA/GarD"/>
</dbReference>
<dbReference type="InterPro" id="IPR052172">
    <property type="entry name" value="UxaA_altronate/galactarate_dh"/>
</dbReference>
<keyword evidence="2" id="KW-0456">Lyase</keyword>
<organism evidence="4 5">
    <name type="scientific">Caballeronia concitans</name>
    <dbReference type="NCBI Taxonomy" id="1777133"/>
    <lineage>
        <taxon>Bacteria</taxon>
        <taxon>Pseudomonadati</taxon>
        <taxon>Pseudomonadota</taxon>
        <taxon>Betaproteobacteria</taxon>
        <taxon>Burkholderiales</taxon>
        <taxon>Burkholderiaceae</taxon>
        <taxon>Caballeronia</taxon>
    </lineage>
</organism>
<evidence type="ECO:0000256" key="2">
    <source>
        <dbReference type="ARBA" id="ARBA00023239"/>
    </source>
</evidence>
<dbReference type="Pfam" id="PF20629">
    <property type="entry name" value="GD_AH_C"/>
    <property type="match status" value="1"/>
</dbReference>
<dbReference type="Pfam" id="PF04295">
    <property type="entry name" value="GD_AH_second"/>
    <property type="match status" value="1"/>
</dbReference>
<dbReference type="InterPro" id="IPR013974">
    <property type="entry name" value="SAF"/>
</dbReference>
<reference evidence="4 5" key="1">
    <citation type="submission" date="2016-01" db="EMBL/GenBank/DDBJ databases">
        <authorList>
            <person name="Peeters C."/>
        </authorList>
    </citation>
    <scope>NUCLEOTIDE SEQUENCE [LARGE SCALE GENOMIC DNA]</scope>
    <source>
        <strain evidence="4">LMG 29315</strain>
    </source>
</reference>
<sequence>MIEQSEKRVAGPVIRLHSNDNVVIARMDVGIGTRVDAEDFVSRSQVSAGYKIAARPISQGEPIRKYNVVIGFAATDIPAGTLVHGHNVEFRDFDRDYAHGADYRPVELLPAEKRATFQGIVRADGAVATRNYIGILSTVNCSATVVHRIAEWFTPERLADYPNVDGVVAFSHSIGCGMEMSGEPMQLLRRTMAGYARHANLAAALIVGLGCERNQLQGLLDQEGLSESSRLHTFTMQDTGGTRKTIEAGIEAVKALLPRANDVTRSTVDASHLKIGLQCGGSDGFSSISANPALGAAMDILVRHGGTAILSETPEVYGVEHTLTRRAQSRAVGEKLVERIRWWKEEYSVGRDVQINGKVSPGNQAGGLANIFEKSIGSSMKGGTTPLMEVYRYAEPVTQRGLVFMDTPGFDPVSATGQIAGGANLIAFTTGRGSMFGAKPVPSIKLATNTPMYRRLAEDMDLNCGAILDGEASIESMGQAIFDALLATASGQRSKSELLGLGDHEFVPWQIGIMS</sequence>
<dbReference type="InterPro" id="IPR007392">
    <property type="entry name" value="GD_AH_second"/>
</dbReference>
<proteinExistence type="inferred from homology"/>
<dbReference type="InterPro" id="IPR048332">
    <property type="entry name" value="GD_AH_C"/>
</dbReference>
<dbReference type="GO" id="GO:0016829">
    <property type="term" value="F:lyase activity"/>
    <property type="evidence" value="ECO:0007669"/>
    <property type="project" value="UniProtKB-KW"/>
</dbReference>
<evidence type="ECO:0000259" key="3">
    <source>
        <dbReference type="SMART" id="SM00858"/>
    </source>
</evidence>
<evidence type="ECO:0000313" key="4">
    <source>
        <dbReference type="EMBL" id="SAL20274.1"/>
    </source>
</evidence>
<dbReference type="Gene3D" id="2.30.130.110">
    <property type="match status" value="1"/>
</dbReference>
<evidence type="ECO:0000313" key="5">
    <source>
        <dbReference type="Proteomes" id="UP000198263"/>
    </source>
</evidence>
<dbReference type="Pfam" id="PF08666">
    <property type="entry name" value="SAF"/>
    <property type="match status" value="1"/>
</dbReference>
<dbReference type="RefSeq" id="WP_040053347.1">
    <property type="nucleotide sequence ID" value="NZ_FCNV02000002.1"/>
</dbReference>
<comment type="similarity">
    <text evidence="1">Belongs to the UxaA family.</text>
</comment>
<name>A0A658QTR0_9BURK</name>
<comment type="caution">
    <text evidence="4">The sequence shown here is derived from an EMBL/GenBank/DDBJ whole genome shotgun (WGS) entry which is preliminary data.</text>
</comment>
<dbReference type="EMBL" id="FCNV02000002">
    <property type="protein sequence ID" value="SAL20274.1"/>
    <property type="molecule type" value="Genomic_DNA"/>
</dbReference>
<dbReference type="Proteomes" id="UP000198263">
    <property type="component" value="Unassembled WGS sequence"/>
</dbReference>
<protein>
    <submittedName>
        <fullName evidence="4">Altronate dehydratase</fullName>
    </submittedName>
</protein>
<dbReference type="OrthoDB" id="9804574at2"/>
<dbReference type="SMART" id="SM00858">
    <property type="entry name" value="SAF"/>
    <property type="match status" value="1"/>
</dbReference>
<feature type="domain" description="SAF" evidence="3">
    <location>
        <begin position="20"/>
        <end position="89"/>
    </location>
</feature>
<dbReference type="GO" id="GO:0019698">
    <property type="term" value="P:D-galacturonate catabolic process"/>
    <property type="evidence" value="ECO:0007669"/>
    <property type="project" value="TreeGrafter"/>
</dbReference>
<dbReference type="PANTHER" id="PTHR30536:SF5">
    <property type="entry name" value="ALTRONATE DEHYDRATASE"/>
    <property type="match status" value="1"/>
</dbReference>